<dbReference type="STRING" id="1246637.MTBBW1_900015"/>
<evidence type="ECO:0000313" key="2">
    <source>
        <dbReference type="Proteomes" id="UP000191931"/>
    </source>
</evidence>
<keyword evidence="2" id="KW-1185">Reference proteome</keyword>
<sequence length="41" mass="4856">MIEESSVIDFFKSITKIREIIIKIEEIIFILLKISFLDITI</sequence>
<protein>
    <submittedName>
        <fullName evidence="1">Uncharacterized protein</fullName>
    </submittedName>
</protein>
<organism evidence="1 2">
    <name type="scientific">Desulfamplus magnetovallimortis</name>
    <dbReference type="NCBI Taxonomy" id="1246637"/>
    <lineage>
        <taxon>Bacteria</taxon>
        <taxon>Pseudomonadati</taxon>
        <taxon>Thermodesulfobacteriota</taxon>
        <taxon>Desulfobacteria</taxon>
        <taxon>Desulfobacterales</taxon>
        <taxon>Desulfobacteraceae</taxon>
        <taxon>Desulfamplus</taxon>
    </lineage>
</organism>
<dbReference type="Proteomes" id="UP000191931">
    <property type="component" value="Unassembled WGS sequence"/>
</dbReference>
<dbReference type="AlphaFoldDB" id="A0A1W1HLC0"/>
<gene>
    <name evidence="1" type="ORF">MTBBW1_900015</name>
</gene>
<name>A0A1W1HLC0_9BACT</name>
<accession>A0A1W1HLC0</accession>
<evidence type="ECO:0000313" key="1">
    <source>
        <dbReference type="EMBL" id="SLM33148.1"/>
    </source>
</evidence>
<reference evidence="1 2" key="1">
    <citation type="submission" date="2017-03" db="EMBL/GenBank/DDBJ databases">
        <authorList>
            <person name="Afonso C.L."/>
            <person name="Miller P.J."/>
            <person name="Scott M.A."/>
            <person name="Spackman E."/>
            <person name="Goraichik I."/>
            <person name="Dimitrov K.M."/>
            <person name="Suarez D.L."/>
            <person name="Swayne D.E."/>
        </authorList>
    </citation>
    <scope>NUCLEOTIDE SEQUENCE [LARGE SCALE GENOMIC DNA]</scope>
    <source>
        <strain evidence="1">PRJEB14757</strain>
    </source>
</reference>
<proteinExistence type="predicted"/>
<dbReference type="EMBL" id="FWEV01000337">
    <property type="protein sequence ID" value="SLM33148.1"/>
    <property type="molecule type" value="Genomic_DNA"/>
</dbReference>